<evidence type="ECO:0000313" key="1">
    <source>
        <dbReference type="EMBL" id="PNR51370.1"/>
    </source>
</evidence>
<protein>
    <submittedName>
        <fullName evidence="1 2">Uncharacterized protein</fullName>
    </submittedName>
</protein>
<keyword evidence="3" id="KW-1185">Reference proteome</keyword>
<proteinExistence type="predicted"/>
<reference evidence="2" key="3">
    <citation type="submission" date="2020-12" db="UniProtKB">
        <authorList>
            <consortium name="EnsemblPlants"/>
        </authorList>
    </citation>
    <scope>IDENTIFICATION</scope>
</reference>
<accession>A0A2K1KC71</accession>
<reference evidence="1 3" key="1">
    <citation type="journal article" date="2008" name="Science">
        <title>The Physcomitrella genome reveals evolutionary insights into the conquest of land by plants.</title>
        <authorList>
            <person name="Rensing S."/>
            <person name="Lang D."/>
            <person name="Zimmer A."/>
            <person name="Terry A."/>
            <person name="Salamov A."/>
            <person name="Shapiro H."/>
            <person name="Nishiyama T."/>
            <person name="Perroud P.-F."/>
            <person name="Lindquist E."/>
            <person name="Kamisugi Y."/>
            <person name="Tanahashi T."/>
            <person name="Sakakibara K."/>
            <person name="Fujita T."/>
            <person name="Oishi K."/>
            <person name="Shin-I T."/>
            <person name="Kuroki Y."/>
            <person name="Toyoda A."/>
            <person name="Suzuki Y."/>
            <person name="Hashimoto A."/>
            <person name="Yamaguchi K."/>
            <person name="Sugano A."/>
            <person name="Kohara Y."/>
            <person name="Fujiyama A."/>
            <person name="Anterola A."/>
            <person name="Aoki S."/>
            <person name="Ashton N."/>
            <person name="Barbazuk W.B."/>
            <person name="Barker E."/>
            <person name="Bennetzen J."/>
            <person name="Bezanilla M."/>
            <person name="Blankenship R."/>
            <person name="Cho S.H."/>
            <person name="Dutcher S."/>
            <person name="Estelle M."/>
            <person name="Fawcett J.A."/>
            <person name="Gundlach H."/>
            <person name="Hanada K."/>
            <person name="Heyl A."/>
            <person name="Hicks K.A."/>
            <person name="Hugh J."/>
            <person name="Lohr M."/>
            <person name="Mayer K."/>
            <person name="Melkozernov A."/>
            <person name="Murata T."/>
            <person name="Nelson D."/>
            <person name="Pils B."/>
            <person name="Prigge M."/>
            <person name="Reiss B."/>
            <person name="Renner T."/>
            <person name="Rombauts S."/>
            <person name="Rushton P."/>
            <person name="Sanderfoot A."/>
            <person name="Schween G."/>
            <person name="Shiu S.-H."/>
            <person name="Stueber K."/>
            <person name="Theodoulou F.L."/>
            <person name="Tu H."/>
            <person name="Van de Peer Y."/>
            <person name="Verrier P.J."/>
            <person name="Waters E."/>
            <person name="Wood A."/>
            <person name="Yang L."/>
            <person name="Cove D."/>
            <person name="Cuming A."/>
            <person name="Hasebe M."/>
            <person name="Lucas S."/>
            <person name="Mishler D.B."/>
            <person name="Reski R."/>
            <person name="Grigoriev I."/>
            <person name="Quatrano R.S."/>
            <person name="Boore J.L."/>
        </authorList>
    </citation>
    <scope>NUCLEOTIDE SEQUENCE [LARGE SCALE GENOMIC DNA]</scope>
    <source>
        <strain evidence="2 3">cv. Gransden 2004</strain>
    </source>
</reference>
<dbReference type="AlphaFoldDB" id="A0A2K1KC71"/>
<dbReference type="EnsemblPlants" id="Pp3c7_18910V3.1">
    <property type="protein sequence ID" value="Pp3c7_18910V3.1"/>
    <property type="gene ID" value="Pp3c7_18910"/>
</dbReference>
<evidence type="ECO:0000313" key="3">
    <source>
        <dbReference type="Proteomes" id="UP000006727"/>
    </source>
</evidence>
<gene>
    <name evidence="2" type="primary">LOC112284395</name>
    <name evidence="1" type="ORF">PHYPA_010556</name>
</gene>
<dbReference type="EMBL" id="ABEU02000007">
    <property type="protein sequence ID" value="PNR51370.1"/>
    <property type="molecule type" value="Genomic_DNA"/>
</dbReference>
<evidence type="ECO:0000313" key="2">
    <source>
        <dbReference type="EnsemblPlants" id="Pp3c7_18910V3.1"/>
    </source>
</evidence>
<dbReference type="Proteomes" id="UP000006727">
    <property type="component" value="Chromosome 7"/>
</dbReference>
<sequence length="199" mass="22514">MFFSAHRKGLQWNLGSLTKIHLSRFGGVSNQSDVYFCLISEDQASFCDATIPWSRISRKHHFLLDLTLVPNSGDLSFDCAVRPKPLMRTLHFPRKQCHIKAFKLRQLSSVPKKYGSREMQDSAAIYKPGFLHPGQERTRSTIVIGQTAAGQAFEPGFPFAKLFSALNFQPYSLQHKKPLQTRPIPHSSTPSSVRRVCLL</sequence>
<dbReference type="GeneID" id="112284395"/>
<dbReference type="RefSeq" id="XP_024379914.1">
    <property type="nucleotide sequence ID" value="XM_024524146.2"/>
</dbReference>
<reference evidence="1 3" key="2">
    <citation type="journal article" date="2018" name="Plant J.">
        <title>The Physcomitrella patens chromosome-scale assembly reveals moss genome structure and evolution.</title>
        <authorList>
            <person name="Lang D."/>
            <person name="Ullrich K.K."/>
            <person name="Murat F."/>
            <person name="Fuchs J."/>
            <person name="Jenkins J."/>
            <person name="Haas F.B."/>
            <person name="Piednoel M."/>
            <person name="Gundlach H."/>
            <person name="Van Bel M."/>
            <person name="Meyberg R."/>
            <person name="Vives C."/>
            <person name="Morata J."/>
            <person name="Symeonidi A."/>
            <person name="Hiss M."/>
            <person name="Muchero W."/>
            <person name="Kamisugi Y."/>
            <person name="Saleh O."/>
            <person name="Blanc G."/>
            <person name="Decker E.L."/>
            <person name="van Gessel N."/>
            <person name="Grimwood J."/>
            <person name="Hayes R.D."/>
            <person name="Graham S.W."/>
            <person name="Gunter L.E."/>
            <person name="McDaniel S.F."/>
            <person name="Hoernstein S.N.W."/>
            <person name="Larsson A."/>
            <person name="Li F.W."/>
            <person name="Perroud P.F."/>
            <person name="Phillips J."/>
            <person name="Ranjan P."/>
            <person name="Rokshar D.S."/>
            <person name="Rothfels C.J."/>
            <person name="Schneider L."/>
            <person name="Shu S."/>
            <person name="Stevenson D.W."/>
            <person name="Thummler F."/>
            <person name="Tillich M."/>
            <person name="Villarreal Aguilar J.C."/>
            <person name="Widiez T."/>
            <person name="Wong G.K."/>
            <person name="Wymore A."/>
            <person name="Zhang Y."/>
            <person name="Zimmer A.D."/>
            <person name="Quatrano R.S."/>
            <person name="Mayer K.F.X."/>
            <person name="Goodstein D."/>
            <person name="Casacuberta J.M."/>
            <person name="Vandepoele K."/>
            <person name="Reski R."/>
            <person name="Cuming A.C."/>
            <person name="Tuskan G.A."/>
            <person name="Maumus F."/>
            <person name="Salse J."/>
            <person name="Schmutz J."/>
            <person name="Rensing S.A."/>
        </authorList>
    </citation>
    <scope>NUCLEOTIDE SEQUENCE [LARGE SCALE GENOMIC DNA]</scope>
    <source>
        <strain evidence="2 3">cv. Gransden 2004</strain>
    </source>
</reference>
<name>A0A2K1KC71_PHYPA</name>
<dbReference type="Gramene" id="Pp3c7_18910V3.1">
    <property type="protein sequence ID" value="Pp3c7_18910V3.1"/>
    <property type="gene ID" value="Pp3c7_18910"/>
</dbReference>
<organism evidence="1">
    <name type="scientific">Physcomitrium patens</name>
    <name type="common">Spreading-leaved earth moss</name>
    <name type="synonym">Physcomitrella patens</name>
    <dbReference type="NCBI Taxonomy" id="3218"/>
    <lineage>
        <taxon>Eukaryota</taxon>
        <taxon>Viridiplantae</taxon>
        <taxon>Streptophyta</taxon>
        <taxon>Embryophyta</taxon>
        <taxon>Bryophyta</taxon>
        <taxon>Bryophytina</taxon>
        <taxon>Bryopsida</taxon>
        <taxon>Funariidae</taxon>
        <taxon>Funariales</taxon>
        <taxon>Funariaceae</taxon>
        <taxon>Physcomitrium</taxon>
    </lineage>
</organism>